<comment type="similarity">
    <text evidence="1">Belongs to the leucine-binding protein family.</text>
</comment>
<dbReference type="EMBL" id="JBHSLI010000004">
    <property type="protein sequence ID" value="MFC5293679.1"/>
    <property type="molecule type" value="Genomic_DNA"/>
</dbReference>
<keyword evidence="3 5" id="KW-0732">Signal</keyword>
<dbReference type="InterPro" id="IPR028081">
    <property type="entry name" value="Leu-bd"/>
</dbReference>
<keyword evidence="2" id="KW-0813">Transport</keyword>
<comment type="caution">
    <text evidence="7">The sequence shown here is derived from an EMBL/GenBank/DDBJ whole genome shotgun (WGS) entry which is preliminary data.</text>
</comment>
<dbReference type="Pfam" id="PF13458">
    <property type="entry name" value="Peripla_BP_6"/>
    <property type="match status" value="1"/>
</dbReference>
<dbReference type="Proteomes" id="UP001595976">
    <property type="component" value="Unassembled WGS sequence"/>
</dbReference>
<sequence length="388" mass="40729">MRVRSISGILLGVAAGLTAGSIQAAENTYKIGMLTSLSGYVANMGLGGRDGLMLAIDQINSAGGIHGRKVEVVQLNDESDATKGVPLAVKMIEGEKTLAVVGPVRSDIVEAVAPMMIKNRVVNMVCSTILPTKSDYAFATAPTPEEEAPVAIAFLKQQGAKSVAILSAIDVWARTLGQVWAAEAKKQGLTVVAAESYNSATDKNFIPQLSKFKAANADWILVTGAGPAAGLILKQKAEIGYAAKVFGSTTFPVAGLSALMQIGGPAAVEGTYFAAVPFSVWDTFPSDDPRAKTIGDFREAFKAKYGQYPEPAQWWVAQNYDIGMLLAEGIRRAGPEVTGETLKKALEDIQSQQGVLGVTYSYAPGHHSGVSGVVVAQIRNGNVALVSK</sequence>
<name>A0ABW0F2N1_9HYPH</name>
<feature type="signal peptide" evidence="5">
    <location>
        <begin position="1"/>
        <end position="24"/>
    </location>
</feature>
<dbReference type="PANTHER" id="PTHR30483:SF38">
    <property type="entry name" value="BLR7848 PROTEIN"/>
    <property type="match status" value="1"/>
</dbReference>
<evidence type="ECO:0000313" key="8">
    <source>
        <dbReference type="Proteomes" id="UP001595976"/>
    </source>
</evidence>
<accession>A0ABW0F2N1</accession>
<evidence type="ECO:0000256" key="1">
    <source>
        <dbReference type="ARBA" id="ARBA00010062"/>
    </source>
</evidence>
<reference evidence="8" key="1">
    <citation type="journal article" date="2019" name="Int. J. Syst. Evol. Microbiol.">
        <title>The Global Catalogue of Microorganisms (GCM) 10K type strain sequencing project: providing services to taxonomists for standard genome sequencing and annotation.</title>
        <authorList>
            <consortium name="The Broad Institute Genomics Platform"/>
            <consortium name="The Broad Institute Genome Sequencing Center for Infectious Disease"/>
            <person name="Wu L."/>
            <person name="Ma J."/>
        </authorList>
    </citation>
    <scope>NUCLEOTIDE SEQUENCE [LARGE SCALE GENOMIC DNA]</scope>
    <source>
        <strain evidence="8">CGMCC 1.15643</strain>
    </source>
</reference>
<evidence type="ECO:0000256" key="5">
    <source>
        <dbReference type="SAM" id="SignalP"/>
    </source>
</evidence>
<keyword evidence="4" id="KW-0029">Amino-acid transport</keyword>
<evidence type="ECO:0000256" key="2">
    <source>
        <dbReference type="ARBA" id="ARBA00022448"/>
    </source>
</evidence>
<evidence type="ECO:0000313" key="7">
    <source>
        <dbReference type="EMBL" id="MFC5293679.1"/>
    </source>
</evidence>
<dbReference type="InterPro" id="IPR051010">
    <property type="entry name" value="BCAA_transport"/>
</dbReference>
<proteinExistence type="inferred from homology"/>
<dbReference type="Gene3D" id="3.40.50.2300">
    <property type="match status" value="2"/>
</dbReference>
<dbReference type="RefSeq" id="WP_158444228.1">
    <property type="nucleotide sequence ID" value="NZ_JAOAOS010000004.1"/>
</dbReference>
<dbReference type="InterPro" id="IPR000709">
    <property type="entry name" value="Leu_Ile_Val-bd"/>
</dbReference>
<evidence type="ECO:0000259" key="6">
    <source>
        <dbReference type="Pfam" id="PF13458"/>
    </source>
</evidence>
<evidence type="ECO:0000256" key="3">
    <source>
        <dbReference type="ARBA" id="ARBA00022729"/>
    </source>
</evidence>
<protein>
    <submittedName>
        <fullName evidence="7">ABC transporter substrate-binding protein</fullName>
    </submittedName>
</protein>
<evidence type="ECO:0000256" key="4">
    <source>
        <dbReference type="ARBA" id="ARBA00022970"/>
    </source>
</evidence>
<gene>
    <name evidence="7" type="ORF">ACFPK2_11840</name>
</gene>
<organism evidence="7 8">
    <name type="scientific">Bosea minatitlanensis</name>
    <dbReference type="NCBI Taxonomy" id="128782"/>
    <lineage>
        <taxon>Bacteria</taxon>
        <taxon>Pseudomonadati</taxon>
        <taxon>Pseudomonadota</taxon>
        <taxon>Alphaproteobacteria</taxon>
        <taxon>Hyphomicrobiales</taxon>
        <taxon>Boseaceae</taxon>
        <taxon>Bosea</taxon>
    </lineage>
</organism>
<dbReference type="PANTHER" id="PTHR30483">
    <property type="entry name" value="LEUCINE-SPECIFIC-BINDING PROTEIN"/>
    <property type="match status" value="1"/>
</dbReference>
<dbReference type="SUPFAM" id="SSF53822">
    <property type="entry name" value="Periplasmic binding protein-like I"/>
    <property type="match status" value="1"/>
</dbReference>
<dbReference type="InterPro" id="IPR028082">
    <property type="entry name" value="Peripla_BP_I"/>
</dbReference>
<dbReference type="PRINTS" id="PR00337">
    <property type="entry name" value="LEUILEVALBP"/>
</dbReference>
<feature type="domain" description="Leucine-binding protein" evidence="6">
    <location>
        <begin position="28"/>
        <end position="381"/>
    </location>
</feature>
<feature type="chain" id="PRO_5045102713" evidence="5">
    <location>
        <begin position="25"/>
        <end position="388"/>
    </location>
</feature>
<keyword evidence="8" id="KW-1185">Reference proteome</keyword>